<dbReference type="OrthoDB" id="152848at2"/>
<keyword evidence="1" id="KW-1133">Transmembrane helix</keyword>
<evidence type="ECO:0000313" key="2">
    <source>
        <dbReference type="EMBL" id="QBD78729.1"/>
    </source>
</evidence>
<keyword evidence="3" id="KW-1185">Reference proteome</keyword>
<feature type="transmembrane region" description="Helical" evidence="1">
    <location>
        <begin position="62"/>
        <end position="81"/>
    </location>
</feature>
<evidence type="ECO:0000313" key="3">
    <source>
        <dbReference type="Proteomes" id="UP000290365"/>
    </source>
</evidence>
<dbReference type="Proteomes" id="UP000290365">
    <property type="component" value="Chromosome"/>
</dbReference>
<gene>
    <name evidence="2" type="ORF">EPA93_23190</name>
</gene>
<sequence length="264" mass="30229">MANRYASFLGSFRYEFLMQIRRRALWITFSIVFTLFGLFFAMSDFLKDIPTFLTHNSLTTVLVFWSFYINTYMPICVGILLADRLPRDRKHNIDELLMTLPASLEARLLGKYLGSMFATLTPLFLFYISGVCYILCISGNPLTFLLGMLTFLLIIMPGSIFISSFSLDCPAFMKVPAYQFLFIGYWVWGNIFWFRSELFTLGRTLISPIGIYITFGIFGGAGFDTKGIHATFWQGIASILILLGIALLVIVALTRYLKWQKTRL</sequence>
<dbReference type="AlphaFoldDB" id="A0A4P6JT34"/>
<protein>
    <submittedName>
        <fullName evidence="2">Uncharacterized protein</fullName>
    </submittedName>
</protein>
<keyword evidence="1" id="KW-0472">Membrane</keyword>
<feature type="transmembrane region" description="Helical" evidence="1">
    <location>
        <begin position="116"/>
        <end position="137"/>
    </location>
</feature>
<feature type="transmembrane region" description="Helical" evidence="1">
    <location>
        <begin position="177"/>
        <end position="193"/>
    </location>
</feature>
<reference evidence="2 3" key="1">
    <citation type="submission" date="2019-01" db="EMBL/GenBank/DDBJ databases">
        <title>Ktedonosporobacter rubrisoli SCAWS-G2.</title>
        <authorList>
            <person name="Huang Y."/>
            <person name="Yan B."/>
        </authorList>
    </citation>
    <scope>NUCLEOTIDE SEQUENCE [LARGE SCALE GENOMIC DNA]</scope>
    <source>
        <strain evidence="2 3">SCAWS-G2</strain>
    </source>
</reference>
<evidence type="ECO:0000256" key="1">
    <source>
        <dbReference type="SAM" id="Phobius"/>
    </source>
</evidence>
<dbReference type="EMBL" id="CP035758">
    <property type="protein sequence ID" value="QBD78729.1"/>
    <property type="molecule type" value="Genomic_DNA"/>
</dbReference>
<name>A0A4P6JT34_KTERU</name>
<accession>A0A4P6JT34</accession>
<feature type="transmembrane region" description="Helical" evidence="1">
    <location>
        <begin position="144"/>
        <end position="165"/>
    </location>
</feature>
<keyword evidence="1" id="KW-0812">Transmembrane</keyword>
<dbReference type="RefSeq" id="WP_129889782.1">
    <property type="nucleotide sequence ID" value="NZ_CP035758.1"/>
</dbReference>
<dbReference type="KEGG" id="kbs:EPA93_23190"/>
<feature type="transmembrane region" description="Helical" evidence="1">
    <location>
        <begin position="24"/>
        <end position="42"/>
    </location>
</feature>
<proteinExistence type="predicted"/>
<feature type="transmembrane region" description="Helical" evidence="1">
    <location>
        <begin position="205"/>
        <end position="223"/>
    </location>
</feature>
<organism evidence="2 3">
    <name type="scientific">Ktedonosporobacter rubrisoli</name>
    <dbReference type="NCBI Taxonomy" id="2509675"/>
    <lineage>
        <taxon>Bacteria</taxon>
        <taxon>Bacillati</taxon>
        <taxon>Chloroflexota</taxon>
        <taxon>Ktedonobacteria</taxon>
        <taxon>Ktedonobacterales</taxon>
        <taxon>Ktedonosporobacteraceae</taxon>
        <taxon>Ktedonosporobacter</taxon>
    </lineage>
</organism>
<feature type="transmembrane region" description="Helical" evidence="1">
    <location>
        <begin position="235"/>
        <end position="257"/>
    </location>
</feature>